<dbReference type="Proteomes" id="UP000199087">
    <property type="component" value="Unassembled WGS sequence"/>
</dbReference>
<dbReference type="PANTHER" id="PTHR14503:SF4">
    <property type="entry name" value="LARGE RIBOSOMAL SUBUNIT PROTEIN BL34M"/>
    <property type="match status" value="1"/>
</dbReference>
<proteinExistence type="inferred from homology"/>
<evidence type="ECO:0000256" key="4">
    <source>
        <dbReference type="ARBA" id="ARBA00035177"/>
    </source>
</evidence>
<dbReference type="FunFam" id="1.10.287.3980:FF:000001">
    <property type="entry name" value="Mitochondrial ribosomal protein L34"/>
    <property type="match status" value="1"/>
</dbReference>
<protein>
    <recommendedName>
        <fullName evidence="4 5">Large ribosomal subunit protein bL34</fullName>
    </recommendedName>
</protein>
<dbReference type="GO" id="GO:0006412">
    <property type="term" value="P:translation"/>
    <property type="evidence" value="ECO:0007669"/>
    <property type="project" value="UniProtKB-UniRule"/>
</dbReference>
<dbReference type="Gene3D" id="1.10.287.3980">
    <property type="match status" value="1"/>
</dbReference>
<comment type="similarity">
    <text evidence="1 5">Belongs to the bacterial ribosomal protein bL34 family.</text>
</comment>
<evidence type="ECO:0000256" key="5">
    <source>
        <dbReference type="HAMAP-Rule" id="MF_00391"/>
    </source>
</evidence>
<dbReference type="NCBIfam" id="TIGR01030">
    <property type="entry name" value="rpmH_bact"/>
    <property type="match status" value="1"/>
</dbReference>
<dbReference type="InterPro" id="IPR020939">
    <property type="entry name" value="Ribosomal_bL34_CS"/>
</dbReference>
<name>A0A0U1NWR8_9BACI</name>
<reference evidence="8" key="1">
    <citation type="submission" date="2015-05" db="EMBL/GenBank/DDBJ databases">
        <authorList>
            <person name="Urmite Genomes"/>
        </authorList>
    </citation>
    <scope>NUCLEOTIDE SEQUENCE [LARGE SCALE GENOMIC DNA]</scope>
    <source>
        <strain evidence="8">LF1</strain>
    </source>
</reference>
<feature type="region of interest" description="Disordered" evidence="6">
    <location>
        <begin position="1"/>
        <end position="44"/>
    </location>
</feature>
<evidence type="ECO:0000256" key="6">
    <source>
        <dbReference type="SAM" id="MobiDB-lite"/>
    </source>
</evidence>
<dbReference type="PROSITE" id="PS00784">
    <property type="entry name" value="RIBOSOMAL_L34"/>
    <property type="match status" value="1"/>
</dbReference>
<evidence type="ECO:0000256" key="3">
    <source>
        <dbReference type="ARBA" id="ARBA00023274"/>
    </source>
</evidence>
<dbReference type="STRING" id="1499688.BN000_02374"/>
<dbReference type="InterPro" id="IPR000271">
    <property type="entry name" value="Ribosomal_bL34"/>
</dbReference>
<feature type="compositionally biased region" description="Basic residues" evidence="6">
    <location>
        <begin position="1"/>
        <end position="19"/>
    </location>
</feature>
<evidence type="ECO:0000256" key="2">
    <source>
        <dbReference type="ARBA" id="ARBA00022980"/>
    </source>
</evidence>
<dbReference type="GO" id="GO:1990904">
    <property type="term" value="C:ribonucleoprotein complex"/>
    <property type="evidence" value="ECO:0007669"/>
    <property type="project" value="UniProtKB-KW"/>
</dbReference>
<evidence type="ECO:0000313" key="7">
    <source>
        <dbReference type="EMBL" id="CRK82446.1"/>
    </source>
</evidence>
<dbReference type="AlphaFoldDB" id="A0A0U1NWR8"/>
<keyword evidence="3 5" id="KW-0687">Ribonucleoprotein</keyword>
<sequence length="44" mass="5222">MKRTYQPNKRKHSKVHGFRSRMSSANGRKVLARRRRKGRKVLSA</sequence>
<dbReference type="RefSeq" id="WP_066059809.1">
    <property type="nucleotide sequence ID" value="NZ_CVRB01000002.1"/>
</dbReference>
<dbReference type="HAMAP" id="MF_00391">
    <property type="entry name" value="Ribosomal_bL34"/>
    <property type="match status" value="1"/>
</dbReference>
<dbReference type="Pfam" id="PF00468">
    <property type="entry name" value="Ribosomal_L34"/>
    <property type="match status" value="1"/>
</dbReference>
<keyword evidence="8" id="KW-1185">Reference proteome</keyword>
<evidence type="ECO:0000256" key="1">
    <source>
        <dbReference type="ARBA" id="ARBA00010111"/>
    </source>
</evidence>
<dbReference type="PANTHER" id="PTHR14503">
    <property type="entry name" value="MITOCHONDRIAL RIBOSOMAL PROTEIN 34 FAMILY MEMBER"/>
    <property type="match status" value="1"/>
</dbReference>
<dbReference type="EMBL" id="CVRB01000002">
    <property type="protein sequence ID" value="CRK82446.1"/>
    <property type="molecule type" value="Genomic_DNA"/>
</dbReference>
<accession>A0A0U1NWR8</accession>
<dbReference type="GO" id="GO:0003735">
    <property type="term" value="F:structural constituent of ribosome"/>
    <property type="evidence" value="ECO:0007669"/>
    <property type="project" value="InterPro"/>
</dbReference>
<gene>
    <name evidence="5 7" type="primary">rpmH</name>
    <name evidence="7" type="ORF">BN000_02374</name>
</gene>
<dbReference type="GO" id="GO:0005840">
    <property type="term" value="C:ribosome"/>
    <property type="evidence" value="ECO:0007669"/>
    <property type="project" value="UniProtKB-KW"/>
</dbReference>
<organism evidence="7 8">
    <name type="scientific">Neobacillus massiliamazoniensis</name>
    <dbReference type="NCBI Taxonomy" id="1499688"/>
    <lineage>
        <taxon>Bacteria</taxon>
        <taxon>Bacillati</taxon>
        <taxon>Bacillota</taxon>
        <taxon>Bacilli</taxon>
        <taxon>Bacillales</taxon>
        <taxon>Bacillaceae</taxon>
        <taxon>Neobacillus</taxon>
    </lineage>
</organism>
<feature type="compositionally biased region" description="Basic residues" evidence="6">
    <location>
        <begin position="30"/>
        <end position="44"/>
    </location>
</feature>
<evidence type="ECO:0000313" key="8">
    <source>
        <dbReference type="Proteomes" id="UP000199087"/>
    </source>
</evidence>
<keyword evidence="2 5" id="KW-0689">Ribosomal protein</keyword>